<accession>A0A392TCS6</accession>
<name>A0A392TCS6_9FABA</name>
<reference evidence="1 2" key="1">
    <citation type="journal article" date="2018" name="Front. Plant Sci.">
        <title>Red Clover (Trifolium pratense) and Zigzag Clover (T. medium) - A Picture of Genomic Similarities and Differences.</title>
        <authorList>
            <person name="Dluhosova J."/>
            <person name="Istvanek J."/>
            <person name="Nedelnik J."/>
            <person name="Repkova J."/>
        </authorList>
    </citation>
    <scope>NUCLEOTIDE SEQUENCE [LARGE SCALE GENOMIC DNA]</scope>
    <source>
        <strain evidence="2">cv. 10/8</strain>
        <tissue evidence="1">Leaf</tissue>
    </source>
</reference>
<dbReference type="EMBL" id="LXQA010553798">
    <property type="protein sequence ID" value="MCI58909.1"/>
    <property type="molecule type" value="Genomic_DNA"/>
</dbReference>
<organism evidence="1 2">
    <name type="scientific">Trifolium medium</name>
    <dbReference type="NCBI Taxonomy" id="97028"/>
    <lineage>
        <taxon>Eukaryota</taxon>
        <taxon>Viridiplantae</taxon>
        <taxon>Streptophyta</taxon>
        <taxon>Embryophyta</taxon>
        <taxon>Tracheophyta</taxon>
        <taxon>Spermatophyta</taxon>
        <taxon>Magnoliopsida</taxon>
        <taxon>eudicotyledons</taxon>
        <taxon>Gunneridae</taxon>
        <taxon>Pentapetalae</taxon>
        <taxon>rosids</taxon>
        <taxon>fabids</taxon>
        <taxon>Fabales</taxon>
        <taxon>Fabaceae</taxon>
        <taxon>Papilionoideae</taxon>
        <taxon>50 kb inversion clade</taxon>
        <taxon>NPAAA clade</taxon>
        <taxon>Hologalegina</taxon>
        <taxon>IRL clade</taxon>
        <taxon>Trifolieae</taxon>
        <taxon>Trifolium</taxon>
    </lineage>
</organism>
<evidence type="ECO:0000313" key="2">
    <source>
        <dbReference type="Proteomes" id="UP000265520"/>
    </source>
</evidence>
<proteinExistence type="predicted"/>
<protein>
    <submittedName>
        <fullName evidence="1">Uncharacterized protein</fullName>
    </submittedName>
</protein>
<dbReference type="AlphaFoldDB" id="A0A392TCS6"/>
<keyword evidence="2" id="KW-1185">Reference proteome</keyword>
<sequence>MYRNGQLVSWAQFLMALELYFAPTTYDDPR</sequence>
<evidence type="ECO:0000313" key="1">
    <source>
        <dbReference type="EMBL" id="MCI58909.1"/>
    </source>
</evidence>
<feature type="non-terminal residue" evidence="1">
    <location>
        <position position="30"/>
    </location>
</feature>
<dbReference type="Proteomes" id="UP000265520">
    <property type="component" value="Unassembled WGS sequence"/>
</dbReference>
<comment type="caution">
    <text evidence="1">The sequence shown here is derived from an EMBL/GenBank/DDBJ whole genome shotgun (WGS) entry which is preliminary data.</text>
</comment>